<dbReference type="GO" id="GO:0005952">
    <property type="term" value="C:cAMP-dependent protein kinase complex"/>
    <property type="evidence" value="ECO:0007669"/>
    <property type="project" value="TreeGrafter"/>
</dbReference>
<proteinExistence type="predicted"/>
<dbReference type="Proteomes" id="UP000078046">
    <property type="component" value="Unassembled WGS sequence"/>
</dbReference>
<dbReference type="EMBL" id="LWCA01000116">
    <property type="protein sequence ID" value="OAF70733.1"/>
    <property type="molecule type" value="Genomic_DNA"/>
</dbReference>
<dbReference type="OrthoDB" id="2148342at2759"/>
<dbReference type="PANTHER" id="PTHR35075:SF1">
    <property type="entry name" value="A-KINASE ANCHOR PROTEIN 14"/>
    <property type="match status" value="1"/>
</dbReference>
<keyword evidence="2" id="KW-1185">Reference proteome</keyword>
<protein>
    <submittedName>
        <fullName evidence="1">A-kinase anchor protein</fullName>
    </submittedName>
</protein>
<dbReference type="GO" id="GO:0034237">
    <property type="term" value="F:protein kinase A regulatory subunit binding"/>
    <property type="evidence" value="ECO:0007669"/>
    <property type="project" value="TreeGrafter"/>
</dbReference>
<dbReference type="AlphaFoldDB" id="A0A177BAR6"/>
<name>A0A177BAR6_9BILA</name>
<dbReference type="InterPro" id="IPR025663">
    <property type="entry name" value="AKAP_28"/>
</dbReference>
<dbReference type="PANTHER" id="PTHR35075">
    <property type="entry name" value="A-KINASE ANCHOR PROTEIN 14"/>
    <property type="match status" value="1"/>
</dbReference>
<gene>
    <name evidence="1" type="ORF">A3Q56_01388</name>
</gene>
<dbReference type="GO" id="GO:0016301">
    <property type="term" value="F:kinase activity"/>
    <property type="evidence" value="ECO:0007669"/>
    <property type="project" value="UniProtKB-KW"/>
</dbReference>
<reference evidence="1 2" key="1">
    <citation type="submission" date="2016-04" db="EMBL/GenBank/DDBJ databases">
        <title>The genome of Intoshia linei affirms orthonectids as highly simplified spiralians.</title>
        <authorList>
            <person name="Mikhailov K.V."/>
            <person name="Slusarev G.S."/>
            <person name="Nikitin M.A."/>
            <person name="Logacheva M.D."/>
            <person name="Penin A."/>
            <person name="Aleoshin V."/>
            <person name="Panchin Y.V."/>
        </authorList>
    </citation>
    <scope>NUCLEOTIDE SEQUENCE [LARGE SCALE GENOMIC DNA]</scope>
    <source>
        <strain evidence="1">Intl2013</strain>
        <tissue evidence="1">Whole animal</tissue>
    </source>
</reference>
<keyword evidence="1" id="KW-0808">Transferase</keyword>
<evidence type="ECO:0000313" key="2">
    <source>
        <dbReference type="Proteomes" id="UP000078046"/>
    </source>
</evidence>
<keyword evidence="1" id="KW-0418">Kinase</keyword>
<organism evidence="1 2">
    <name type="scientific">Intoshia linei</name>
    <dbReference type="NCBI Taxonomy" id="1819745"/>
    <lineage>
        <taxon>Eukaryota</taxon>
        <taxon>Metazoa</taxon>
        <taxon>Spiralia</taxon>
        <taxon>Lophotrochozoa</taxon>
        <taxon>Mesozoa</taxon>
        <taxon>Orthonectida</taxon>
        <taxon>Rhopaluridae</taxon>
        <taxon>Intoshia</taxon>
    </lineage>
</organism>
<sequence>MEGKTKSLDVQLESQKLISLVLLNSSEEKTTSDLHNNFIKFCKLQDNLYNQNVDKEHTPKPIQDIKIGLYNSECARQKIVEIINSWSFNTSWKYFLEFIGTEDREFDTRHYFETRWSIPTRQMPVPRATASIYFTFIVSKIKPKNEPVEIHYTLECWRFIIKRIDQLRFRQEWLKQIIESKIKCTNFLGF</sequence>
<evidence type="ECO:0000313" key="1">
    <source>
        <dbReference type="EMBL" id="OAF70733.1"/>
    </source>
</evidence>
<dbReference type="InterPro" id="IPR053084">
    <property type="entry name" value="AKAP"/>
</dbReference>
<accession>A0A177BAR6</accession>
<comment type="caution">
    <text evidence="1">The sequence shown here is derived from an EMBL/GenBank/DDBJ whole genome shotgun (WGS) entry which is preliminary data.</text>
</comment>
<dbReference type="Pfam" id="PF14469">
    <property type="entry name" value="AKAP28"/>
    <property type="match status" value="1"/>
</dbReference>